<dbReference type="EMBL" id="OE841249">
    <property type="protein sequence ID" value="CAD7594961.1"/>
    <property type="molecule type" value="Genomic_DNA"/>
</dbReference>
<dbReference type="PANTHER" id="PTHR10380">
    <property type="entry name" value="CUTICLE PROTEIN"/>
    <property type="match status" value="1"/>
</dbReference>
<evidence type="ECO:0000256" key="2">
    <source>
        <dbReference type="PROSITE-ProRule" id="PRU00497"/>
    </source>
</evidence>
<dbReference type="PANTHER" id="PTHR10380:SF173">
    <property type="entry name" value="CUTICULAR PROTEIN 47EF, ISOFORM C-RELATED"/>
    <property type="match status" value="1"/>
</dbReference>
<accession>A0A7R9JZ29</accession>
<dbReference type="AlphaFoldDB" id="A0A7R9JZ29"/>
<protein>
    <submittedName>
        <fullName evidence="3">Uncharacterized protein</fullName>
    </submittedName>
</protein>
<dbReference type="InterPro" id="IPR000618">
    <property type="entry name" value="Insect_cuticle"/>
</dbReference>
<keyword evidence="1 2" id="KW-0193">Cuticle</keyword>
<dbReference type="InterPro" id="IPR050468">
    <property type="entry name" value="Cuticle_Struct_Prot"/>
</dbReference>
<reference evidence="3" key="1">
    <citation type="submission" date="2020-11" db="EMBL/GenBank/DDBJ databases">
        <authorList>
            <person name="Tran Van P."/>
        </authorList>
    </citation>
    <scope>NUCLEOTIDE SEQUENCE</scope>
</reference>
<evidence type="ECO:0000313" key="3">
    <source>
        <dbReference type="EMBL" id="CAD7594961.1"/>
    </source>
</evidence>
<organism evidence="3">
    <name type="scientific">Timema genevievae</name>
    <name type="common">Walking stick</name>
    <dbReference type="NCBI Taxonomy" id="629358"/>
    <lineage>
        <taxon>Eukaryota</taxon>
        <taxon>Metazoa</taxon>
        <taxon>Ecdysozoa</taxon>
        <taxon>Arthropoda</taxon>
        <taxon>Hexapoda</taxon>
        <taxon>Insecta</taxon>
        <taxon>Pterygota</taxon>
        <taxon>Neoptera</taxon>
        <taxon>Polyneoptera</taxon>
        <taxon>Phasmatodea</taxon>
        <taxon>Timematodea</taxon>
        <taxon>Timematoidea</taxon>
        <taxon>Timematidae</taxon>
        <taxon>Timema</taxon>
    </lineage>
</organism>
<dbReference type="GO" id="GO:0008010">
    <property type="term" value="F:structural constituent of chitin-based larval cuticle"/>
    <property type="evidence" value="ECO:0007669"/>
    <property type="project" value="TreeGrafter"/>
</dbReference>
<dbReference type="GO" id="GO:0062129">
    <property type="term" value="C:chitin-based extracellular matrix"/>
    <property type="evidence" value="ECO:0007669"/>
    <property type="project" value="TreeGrafter"/>
</dbReference>
<gene>
    <name evidence="3" type="ORF">TGEB3V08_LOCUS5859</name>
</gene>
<name>A0A7R9JZ29_TIMGE</name>
<evidence type="ECO:0000256" key="1">
    <source>
        <dbReference type="ARBA" id="ARBA00022460"/>
    </source>
</evidence>
<dbReference type="InterPro" id="IPR031311">
    <property type="entry name" value="CHIT_BIND_RR_consensus"/>
</dbReference>
<sequence>MYQWCFIKKQFNTVSGDYVFKALYVLLTGHLQLGRQETKKWEAKREDQTGQLPLICLCAVLASAVAKPQFGKPAYNYRAQQPVYTQPPQAVVPILAYSNDVSPDGSYSYSYQTGNGISAQEQGYLKNSGIKDQEAETVQGSYSYTAPDGTPITVTYTADENGYQAQGAHLPVAPPIPVEIQRSLDLIAATQRGAPNIPVYKPQPQFFNRPFNRF</sequence>
<dbReference type="PROSITE" id="PS51155">
    <property type="entry name" value="CHIT_BIND_RR_2"/>
    <property type="match status" value="1"/>
</dbReference>
<proteinExistence type="predicted"/>
<dbReference type="PRINTS" id="PR00947">
    <property type="entry name" value="CUTICLE"/>
</dbReference>
<dbReference type="PROSITE" id="PS00233">
    <property type="entry name" value="CHIT_BIND_RR_1"/>
    <property type="match status" value="1"/>
</dbReference>
<dbReference type="Pfam" id="PF00379">
    <property type="entry name" value="Chitin_bind_4"/>
    <property type="match status" value="1"/>
</dbReference>